<organism evidence="3 4">
    <name type="scientific">Lupinus albus</name>
    <name type="common">White lupine</name>
    <name type="synonym">Lupinus termis</name>
    <dbReference type="NCBI Taxonomy" id="3870"/>
    <lineage>
        <taxon>Eukaryota</taxon>
        <taxon>Viridiplantae</taxon>
        <taxon>Streptophyta</taxon>
        <taxon>Embryophyta</taxon>
        <taxon>Tracheophyta</taxon>
        <taxon>Spermatophyta</taxon>
        <taxon>Magnoliopsida</taxon>
        <taxon>eudicotyledons</taxon>
        <taxon>Gunneridae</taxon>
        <taxon>Pentapetalae</taxon>
        <taxon>rosids</taxon>
        <taxon>fabids</taxon>
        <taxon>Fabales</taxon>
        <taxon>Fabaceae</taxon>
        <taxon>Papilionoideae</taxon>
        <taxon>50 kb inversion clade</taxon>
        <taxon>genistoids sensu lato</taxon>
        <taxon>core genistoids</taxon>
        <taxon>Genisteae</taxon>
        <taxon>Lupinus</taxon>
    </lineage>
</organism>
<evidence type="ECO:0000256" key="2">
    <source>
        <dbReference type="SAM" id="Phobius"/>
    </source>
</evidence>
<comment type="caution">
    <text evidence="3">The sequence shown here is derived from an EMBL/GenBank/DDBJ whole genome shotgun (WGS) entry which is preliminary data.</text>
</comment>
<reference evidence="4" key="1">
    <citation type="journal article" date="2020" name="Nat. Commun.">
        <title>Genome sequence of the cluster root forming white lupin.</title>
        <authorList>
            <person name="Hufnagel B."/>
            <person name="Marques A."/>
            <person name="Soriano A."/>
            <person name="Marques L."/>
            <person name="Divol F."/>
            <person name="Doumas P."/>
            <person name="Sallet E."/>
            <person name="Mancinotti D."/>
            <person name="Carrere S."/>
            <person name="Marande W."/>
            <person name="Arribat S."/>
            <person name="Keller J."/>
            <person name="Huneau C."/>
            <person name="Blein T."/>
            <person name="Aime D."/>
            <person name="Laguerre M."/>
            <person name="Taylor J."/>
            <person name="Schubert V."/>
            <person name="Nelson M."/>
            <person name="Geu-Flores F."/>
            <person name="Crespi M."/>
            <person name="Gallardo-Guerrero K."/>
            <person name="Delaux P.-M."/>
            <person name="Salse J."/>
            <person name="Berges H."/>
            <person name="Guyot R."/>
            <person name="Gouzy J."/>
            <person name="Peret B."/>
        </authorList>
    </citation>
    <scope>NUCLEOTIDE SEQUENCE [LARGE SCALE GENOMIC DNA]</scope>
    <source>
        <strain evidence="4">cv. Amiga</strain>
    </source>
</reference>
<evidence type="ECO:0000256" key="1">
    <source>
        <dbReference type="SAM" id="MobiDB-lite"/>
    </source>
</evidence>
<feature type="transmembrane region" description="Helical" evidence="2">
    <location>
        <begin position="98"/>
        <end position="120"/>
    </location>
</feature>
<keyword evidence="4" id="KW-1185">Reference proteome</keyword>
<keyword evidence="2" id="KW-1133">Transmembrane helix</keyword>
<accession>A0A6A4PXQ1</accession>
<dbReference type="AlphaFoldDB" id="A0A6A4PXQ1"/>
<name>A0A6A4PXQ1_LUPAL</name>
<feature type="region of interest" description="Disordered" evidence="1">
    <location>
        <begin position="24"/>
        <end position="59"/>
    </location>
</feature>
<keyword evidence="2" id="KW-0472">Membrane</keyword>
<dbReference type="Proteomes" id="UP000447434">
    <property type="component" value="Chromosome 10"/>
</dbReference>
<dbReference type="EMBL" id="WOCE01000010">
    <property type="protein sequence ID" value="KAE9606351.1"/>
    <property type="molecule type" value="Genomic_DNA"/>
</dbReference>
<protein>
    <recommendedName>
        <fullName evidence="5">Transmembrane protein</fullName>
    </recommendedName>
</protein>
<evidence type="ECO:0008006" key="5">
    <source>
        <dbReference type="Google" id="ProtNLM"/>
    </source>
</evidence>
<proteinExistence type="predicted"/>
<keyword evidence="2" id="KW-0812">Transmembrane</keyword>
<evidence type="ECO:0000313" key="3">
    <source>
        <dbReference type="EMBL" id="KAE9606351.1"/>
    </source>
</evidence>
<gene>
    <name evidence="3" type="ORF">Lalb_Chr10g0106951</name>
</gene>
<sequence>MADFAAPSFSLGFDLSHHFPPLSPSPDHYHHRQDVDLPPQVPDSDPETGPDPPRRILKQSCFDDDDDIQEFSSQDDDVDDVVQGGNTKHINISPNLRLFNFLTLIFFILILFTIQFYAVITLTPSLVYTQTRGC</sequence>
<evidence type="ECO:0000313" key="4">
    <source>
        <dbReference type="Proteomes" id="UP000447434"/>
    </source>
</evidence>